<dbReference type="EMBL" id="ML996298">
    <property type="protein sequence ID" value="KAF2728050.1"/>
    <property type="molecule type" value="Genomic_DNA"/>
</dbReference>
<organism evidence="2 3">
    <name type="scientific">Polyplosphaeria fusca</name>
    <dbReference type="NCBI Taxonomy" id="682080"/>
    <lineage>
        <taxon>Eukaryota</taxon>
        <taxon>Fungi</taxon>
        <taxon>Dikarya</taxon>
        <taxon>Ascomycota</taxon>
        <taxon>Pezizomycotina</taxon>
        <taxon>Dothideomycetes</taxon>
        <taxon>Pleosporomycetidae</taxon>
        <taxon>Pleosporales</taxon>
        <taxon>Tetraplosphaeriaceae</taxon>
        <taxon>Polyplosphaeria</taxon>
    </lineage>
</organism>
<sequence length="519" mass="59030">MQDPRITEPQSTRICHFCLQHVLSGQSSGPHHNTLGKIKEAVADKCIFCQAIYKGVGNMIEDVMPLYDWNVRPAGRSSEGLSTIAIVFRPHTHSGASKIPKGIRTFYMYPEKDLGDILSVSSATTSTDPYHSNGSQISNWLQTCNFTHAGCRKPVPGDFVPTRLLELQNNNHGFVKLVLRGEDYDQGPYCTLSHTWGPPPTTFLNTTNENLETHRKQGIEISSLPNNFRHAIDVARFIGMRYIWIDSLCIIQKDGGADFAFEGQLMHKVYRYSYCNIAAADSADSSGGLFRARDPLDIVPPRFQSNSSSIFGKQTWRVISEDLWDTELLGTSIYKRGWVFQERMLSPRLLHFARDQIFWDCGTISACETVPSNIPYPVDRIATTDRHWRGRLQHRLRDEQAPVVGANDDSIESFWQTAVFNYTSCNLTMQKDKTVAIWSIAKLVRDMTGEKYACGFWSRKLEEQLAWRVADVGQSTRLAELQWWNPSWSWSSVKATILAQDRVVPWRYHTVKDHQGQTI</sequence>
<dbReference type="AlphaFoldDB" id="A0A9P4QLU9"/>
<proteinExistence type="predicted"/>
<gene>
    <name evidence="2" type="ORF">EJ04DRAFT_450107</name>
</gene>
<feature type="domain" description="Heterokaryon incompatibility" evidence="1">
    <location>
        <begin position="189"/>
        <end position="342"/>
    </location>
</feature>
<accession>A0A9P4QLU9</accession>
<dbReference type="Proteomes" id="UP000799444">
    <property type="component" value="Unassembled WGS sequence"/>
</dbReference>
<name>A0A9P4QLU9_9PLEO</name>
<evidence type="ECO:0000259" key="1">
    <source>
        <dbReference type="Pfam" id="PF06985"/>
    </source>
</evidence>
<evidence type="ECO:0000313" key="3">
    <source>
        <dbReference type="Proteomes" id="UP000799444"/>
    </source>
</evidence>
<dbReference type="OrthoDB" id="5362512at2759"/>
<dbReference type="InterPro" id="IPR010730">
    <property type="entry name" value="HET"/>
</dbReference>
<feature type="non-terminal residue" evidence="2">
    <location>
        <position position="519"/>
    </location>
</feature>
<dbReference type="PANTHER" id="PTHR33112:SF10">
    <property type="entry name" value="TOL"/>
    <property type="match status" value="1"/>
</dbReference>
<comment type="caution">
    <text evidence="2">The sequence shown here is derived from an EMBL/GenBank/DDBJ whole genome shotgun (WGS) entry which is preliminary data.</text>
</comment>
<dbReference type="PANTHER" id="PTHR33112">
    <property type="entry name" value="DOMAIN PROTEIN, PUTATIVE-RELATED"/>
    <property type="match status" value="1"/>
</dbReference>
<protein>
    <submittedName>
        <fullName evidence="2">HET-domain-containing protein</fullName>
    </submittedName>
</protein>
<keyword evidence="3" id="KW-1185">Reference proteome</keyword>
<evidence type="ECO:0000313" key="2">
    <source>
        <dbReference type="EMBL" id="KAF2728050.1"/>
    </source>
</evidence>
<dbReference type="Pfam" id="PF06985">
    <property type="entry name" value="HET"/>
    <property type="match status" value="1"/>
</dbReference>
<reference evidence="2" key="1">
    <citation type="journal article" date="2020" name="Stud. Mycol.">
        <title>101 Dothideomycetes genomes: a test case for predicting lifestyles and emergence of pathogens.</title>
        <authorList>
            <person name="Haridas S."/>
            <person name="Albert R."/>
            <person name="Binder M."/>
            <person name="Bloem J."/>
            <person name="Labutti K."/>
            <person name="Salamov A."/>
            <person name="Andreopoulos B."/>
            <person name="Baker S."/>
            <person name="Barry K."/>
            <person name="Bills G."/>
            <person name="Bluhm B."/>
            <person name="Cannon C."/>
            <person name="Castanera R."/>
            <person name="Culley D."/>
            <person name="Daum C."/>
            <person name="Ezra D."/>
            <person name="Gonzalez J."/>
            <person name="Henrissat B."/>
            <person name="Kuo A."/>
            <person name="Liang C."/>
            <person name="Lipzen A."/>
            <person name="Lutzoni F."/>
            <person name="Magnuson J."/>
            <person name="Mondo S."/>
            <person name="Nolan M."/>
            <person name="Ohm R."/>
            <person name="Pangilinan J."/>
            <person name="Park H.-J."/>
            <person name="Ramirez L."/>
            <person name="Alfaro M."/>
            <person name="Sun H."/>
            <person name="Tritt A."/>
            <person name="Yoshinaga Y."/>
            <person name="Zwiers L.-H."/>
            <person name="Turgeon B."/>
            <person name="Goodwin S."/>
            <person name="Spatafora J."/>
            <person name="Crous P."/>
            <person name="Grigoriev I."/>
        </authorList>
    </citation>
    <scope>NUCLEOTIDE SEQUENCE</scope>
    <source>
        <strain evidence="2">CBS 125425</strain>
    </source>
</reference>